<feature type="region of interest" description="Disordered" evidence="1">
    <location>
        <begin position="447"/>
        <end position="473"/>
    </location>
</feature>
<protein>
    <submittedName>
        <fullName evidence="3">Uncharacterized protein</fullName>
    </submittedName>
</protein>
<name>A0A165GD04_9APHY</name>
<dbReference type="AlphaFoldDB" id="A0A165GD04"/>
<dbReference type="GeneID" id="63819642"/>
<feature type="chain" id="PRO_5007858084" evidence="2">
    <location>
        <begin position="22"/>
        <end position="473"/>
    </location>
</feature>
<keyword evidence="2" id="KW-0732">Signal</keyword>
<dbReference type="Proteomes" id="UP000076871">
    <property type="component" value="Unassembled WGS sequence"/>
</dbReference>
<dbReference type="RefSeq" id="XP_040767919.1">
    <property type="nucleotide sequence ID" value="XM_040902611.1"/>
</dbReference>
<feature type="region of interest" description="Disordered" evidence="1">
    <location>
        <begin position="268"/>
        <end position="287"/>
    </location>
</feature>
<reference evidence="3 4" key="1">
    <citation type="journal article" date="2016" name="Mol. Biol. Evol.">
        <title>Comparative Genomics of Early-Diverging Mushroom-Forming Fungi Provides Insights into the Origins of Lignocellulose Decay Capabilities.</title>
        <authorList>
            <person name="Nagy L.G."/>
            <person name="Riley R."/>
            <person name="Tritt A."/>
            <person name="Adam C."/>
            <person name="Daum C."/>
            <person name="Floudas D."/>
            <person name="Sun H."/>
            <person name="Yadav J.S."/>
            <person name="Pangilinan J."/>
            <person name="Larsson K.H."/>
            <person name="Matsuura K."/>
            <person name="Barry K."/>
            <person name="Labutti K."/>
            <person name="Kuo R."/>
            <person name="Ohm R.A."/>
            <person name="Bhattacharya S.S."/>
            <person name="Shirouzu T."/>
            <person name="Yoshinaga Y."/>
            <person name="Martin F.M."/>
            <person name="Grigoriev I.V."/>
            <person name="Hibbett D.S."/>
        </authorList>
    </citation>
    <scope>NUCLEOTIDE SEQUENCE [LARGE SCALE GENOMIC DNA]</scope>
    <source>
        <strain evidence="3 4">93-53</strain>
    </source>
</reference>
<sequence length="473" mass="53051">MALALCDSLLYISHMLSHCAVAPVPPLCRCYAYYSRLVLFHQPTLLFPHRIQDFWTTRFAHSHSNSSTHPTHTFAHVHARRTLRRHAPRAHCCDFSPCCLPSQLTSTGRPAARALWLRAHTSCRACMVYFSSFVRVGLAMFAPVLSSLYLRVCSATVAIGSLVRYIPRPCAGWMCLRSVYSVVYSHSRYIRCIWYSRGIAYATIVLLRGACAISRLSLSLRERPDQAAQIGSDRSMIGTGRCMMHHLISRPDVRPIVTCQQAKRAIHRWTRPPSSQQSNTPLRHRSRSARRIRALAWADMRPPPASRAPEAVFARCSSVPCGSARATGEEFSRRGADAGALQRWAKGLCPGRRCGVRGFARDETGVDVDSCGYARQELAYGCCFLSARPTPCLPEVGILTTRTSGSRSGEKQDWIGRWVFPPYGSSQQWRRFVTRVGVRSRTAPVGQMNDIVNDDDDDARATIEQRGQNPRRR</sequence>
<gene>
    <name evidence="3" type="ORF">LAESUDRAFT_475088</name>
</gene>
<dbReference type="InParanoid" id="A0A165GD04"/>
<evidence type="ECO:0000256" key="2">
    <source>
        <dbReference type="SAM" id="SignalP"/>
    </source>
</evidence>
<accession>A0A165GD04</accession>
<feature type="signal peptide" evidence="2">
    <location>
        <begin position="1"/>
        <end position="21"/>
    </location>
</feature>
<organism evidence="3 4">
    <name type="scientific">Laetiporus sulphureus 93-53</name>
    <dbReference type="NCBI Taxonomy" id="1314785"/>
    <lineage>
        <taxon>Eukaryota</taxon>
        <taxon>Fungi</taxon>
        <taxon>Dikarya</taxon>
        <taxon>Basidiomycota</taxon>
        <taxon>Agaricomycotina</taxon>
        <taxon>Agaricomycetes</taxon>
        <taxon>Polyporales</taxon>
        <taxon>Laetiporus</taxon>
    </lineage>
</organism>
<evidence type="ECO:0000313" key="4">
    <source>
        <dbReference type="Proteomes" id="UP000076871"/>
    </source>
</evidence>
<proteinExistence type="predicted"/>
<feature type="compositionally biased region" description="Polar residues" evidence="1">
    <location>
        <begin position="272"/>
        <end position="281"/>
    </location>
</feature>
<evidence type="ECO:0000256" key="1">
    <source>
        <dbReference type="SAM" id="MobiDB-lite"/>
    </source>
</evidence>
<keyword evidence="4" id="KW-1185">Reference proteome</keyword>
<evidence type="ECO:0000313" key="3">
    <source>
        <dbReference type="EMBL" id="KZT10179.1"/>
    </source>
</evidence>
<dbReference type="EMBL" id="KV427610">
    <property type="protein sequence ID" value="KZT10179.1"/>
    <property type="molecule type" value="Genomic_DNA"/>
</dbReference>